<dbReference type="InterPro" id="IPR036812">
    <property type="entry name" value="NAD(P)_OxRdtase_dom_sf"/>
</dbReference>
<feature type="chain" id="PRO_5018672867" evidence="1">
    <location>
        <begin position="27"/>
        <end position="290"/>
    </location>
</feature>
<dbReference type="InterPro" id="IPR023210">
    <property type="entry name" value="NADP_OxRdtase_dom"/>
</dbReference>
<dbReference type="PANTHER" id="PTHR43312">
    <property type="entry name" value="D-THREO-ALDOSE 1-DEHYDROGENASE"/>
    <property type="match status" value="1"/>
</dbReference>
<dbReference type="Pfam" id="PF00248">
    <property type="entry name" value="Aldo_ket_red"/>
    <property type="match status" value="1"/>
</dbReference>
<name>A0A3R9NUB3_9BACT</name>
<dbReference type="CDD" id="cd19100">
    <property type="entry name" value="AKR_unchar"/>
    <property type="match status" value="1"/>
</dbReference>
<dbReference type="RefSeq" id="WP_125483581.1">
    <property type="nucleotide sequence ID" value="NZ_RSDW01000001.1"/>
</dbReference>
<evidence type="ECO:0000313" key="3">
    <source>
        <dbReference type="EMBL" id="RSL14759.1"/>
    </source>
</evidence>
<dbReference type="AlphaFoldDB" id="A0A3R9NUB3"/>
<dbReference type="InterPro" id="IPR053135">
    <property type="entry name" value="AKR2_Oxidoreductase"/>
</dbReference>
<dbReference type="EMBL" id="RSDW01000001">
    <property type="protein sequence ID" value="RSL14759.1"/>
    <property type="molecule type" value="Genomic_DNA"/>
</dbReference>
<comment type="caution">
    <text evidence="3">The sequence shown here is derived from an EMBL/GenBank/DDBJ whole genome shotgun (WGS) entry which is preliminary data.</text>
</comment>
<reference evidence="3 4" key="1">
    <citation type="submission" date="2018-12" db="EMBL/GenBank/DDBJ databases">
        <title>Sequencing of bacterial isolates from soil warming experiment in Harvard Forest, Massachusetts, USA.</title>
        <authorList>
            <person name="Deangelis K."/>
        </authorList>
    </citation>
    <scope>NUCLEOTIDE SEQUENCE [LARGE SCALE GENOMIC DNA]</scope>
    <source>
        <strain evidence="3 4">EB153</strain>
    </source>
</reference>
<dbReference type="SUPFAM" id="SSF51430">
    <property type="entry name" value="NAD(P)-linked oxidoreductase"/>
    <property type="match status" value="1"/>
</dbReference>
<gene>
    <name evidence="3" type="ORF">EDE15_0224</name>
</gene>
<evidence type="ECO:0000259" key="2">
    <source>
        <dbReference type="Pfam" id="PF00248"/>
    </source>
</evidence>
<organism evidence="3 4">
    <name type="scientific">Edaphobacter aggregans</name>
    <dbReference type="NCBI Taxonomy" id="570835"/>
    <lineage>
        <taxon>Bacteria</taxon>
        <taxon>Pseudomonadati</taxon>
        <taxon>Acidobacteriota</taxon>
        <taxon>Terriglobia</taxon>
        <taxon>Terriglobales</taxon>
        <taxon>Acidobacteriaceae</taxon>
        <taxon>Edaphobacter</taxon>
    </lineage>
</organism>
<dbReference type="InterPro" id="IPR020471">
    <property type="entry name" value="AKR"/>
</dbReference>
<keyword evidence="4" id="KW-1185">Reference proteome</keyword>
<feature type="domain" description="NADP-dependent oxidoreductase" evidence="2">
    <location>
        <begin position="58"/>
        <end position="254"/>
    </location>
</feature>
<keyword evidence="1" id="KW-0732">Signal</keyword>
<protein>
    <submittedName>
        <fullName evidence="3">Aldo/keto reductase family protein</fullName>
    </submittedName>
</protein>
<dbReference type="PANTHER" id="PTHR43312:SF1">
    <property type="entry name" value="NADP-DEPENDENT OXIDOREDUCTASE DOMAIN-CONTAINING PROTEIN"/>
    <property type="match status" value="1"/>
</dbReference>
<dbReference type="GO" id="GO:0016491">
    <property type="term" value="F:oxidoreductase activity"/>
    <property type="evidence" value="ECO:0007669"/>
    <property type="project" value="InterPro"/>
</dbReference>
<proteinExistence type="predicted"/>
<dbReference type="Proteomes" id="UP000269669">
    <property type="component" value="Unassembled WGS sequence"/>
</dbReference>
<evidence type="ECO:0000313" key="4">
    <source>
        <dbReference type="Proteomes" id="UP000269669"/>
    </source>
</evidence>
<dbReference type="OrthoDB" id="9804790at2"/>
<accession>A0A3R9NUB3</accession>
<dbReference type="Gene3D" id="3.20.20.100">
    <property type="entry name" value="NADP-dependent oxidoreductase domain"/>
    <property type="match status" value="1"/>
</dbReference>
<feature type="signal peptide" evidence="1">
    <location>
        <begin position="1"/>
        <end position="26"/>
    </location>
</feature>
<evidence type="ECO:0000256" key="1">
    <source>
        <dbReference type="SAM" id="SignalP"/>
    </source>
</evidence>
<dbReference type="PRINTS" id="PR00069">
    <property type="entry name" value="ALDKETRDTASE"/>
</dbReference>
<sequence>MLRRDFLRRSATGLGAAWLSSTTSLASILAFETPAQKFNAHDEITLGKTGIRTSRLAMGTGTIGFGGSSNQTRLGMSSFSRLLVNGYNENGLRFFDTADSYGSHPYVATALKQLPRDKVVVMTKSDNRDPAGLRRDLDRFRKELGIDYIDIVLVHCVTEADWTTRYRGVMDVLSEAKHQGTIRAHGVSCHSIEALRAAAASPWVEVDLVRLNPAGAYMDADPGTVIKIIKQMRADGKGIIGMKILGQGKLRDRPSEAIRFALNTGVLDAFTIGAESQKEQDDLTQRIAAA</sequence>